<keyword evidence="4" id="KW-1185">Reference proteome</keyword>
<keyword evidence="1" id="KW-0677">Repeat</keyword>
<dbReference type="AlphaFoldDB" id="A0AAD5D452"/>
<gene>
    <name evidence="3" type="ORF">M8C21_029093</name>
</gene>
<sequence>MQAIQLEPVASSLNSSYCYILHSGSSVFTWIGNLTTPEEQELVERQLDVIKPNMQSRLQKEGSESVEFWNMLGGKSEYPSQKTTMAMESDSHLFSCTFSKGELKVTEIYNFNQDDLMTEDIFILDCHSSIFVWVGLEVDPKIRTQALVIGE</sequence>
<feature type="domain" description="Gelsolin-like" evidence="2">
    <location>
        <begin position="106"/>
        <end position="143"/>
    </location>
</feature>
<dbReference type="GO" id="GO:0051015">
    <property type="term" value="F:actin filament binding"/>
    <property type="evidence" value="ECO:0007669"/>
    <property type="project" value="InterPro"/>
</dbReference>
<dbReference type="InterPro" id="IPR007122">
    <property type="entry name" value="Villin/Gelsolin"/>
</dbReference>
<dbReference type="InterPro" id="IPR029006">
    <property type="entry name" value="ADF-H/Gelsolin-like_dom_sf"/>
</dbReference>
<dbReference type="PRINTS" id="PR00597">
    <property type="entry name" value="GELSOLIN"/>
</dbReference>
<dbReference type="CDD" id="cd11288">
    <property type="entry name" value="gelsolin_S5_like"/>
    <property type="match status" value="1"/>
</dbReference>
<protein>
    <recommendedName>
        <fullName evidence="2">Gelsolin-like domain-containing protein</fullName>
    </recommendedName>
</protein>
<evidence type="ECO:0000313" key="3">
    <source>
        <dbReference type="EMBL" id="KAI7753961.1"/>
    </source>
</evidence>
<evidence type="ECO:0000259" key="2">
    <source>
        <dbReference type="Pfam" id="PF00626"/>
    </source>
</evidence>
<proteinExistence type="predicted"/>
<dbReference type="GO" id="GO:0051014">
    <property type="term" value="P:actin filament severing"/>
    <property type="evidence" value="ECO:0007669"/>
    <property type="project" value="TreeGrafter"/>
</dbReference>
<comment type="caution">
    <text evidence="3">The sequence shown here is derived from an EMBL/GenBank/DDBJ whole genome shotgun (WGS) entry which is preliminary data.</text>
</comment>
<reference evidence="3" key="1">
    <citation type="submission" date="2022-06" db="EMBL/GenBank/DDBJ databases">
        <title>Uncovering the hologenomic basis of an extraordinary plant invasion.</title>
        <authorList>
            <person name="Bieker V.C."/>
            <person name="Martin M.D."/>
            <person name="Gilbert T."/>
            <person name="Hodgins K."/>
            <person name="Battlay P."/>
            <person name="Petersen B."/>
            <person name="Wilson J."/>
        </authorList>
    </citation>
    <scope>NUCLEOTIDE SEQUENCE</scope>
    <source>
        <strain evidence="3">AA19_3_7</strain>
        <tissue evidence="3">Leaf</tissue>
    </source>
</reference>
<organism evidence="3 4">
    <name type="scientific">Ambrosia artemisiifolia</name>
    <name type="common">Common ragweed</name>
    <dbReference type="NCBI Taxonomy" id="4212"/>
    <lineage>
        <taxon>Eukaryota</taxon>
        <taxon>Viridiplantae</taxon>
        <taxon>Streptophyta</taxon>
        <taxon>Embryophyta</taxon>
        <taxon>Tracheophyta</taxon>
        <taxon>Spermatophyta</taxon>
        <taxon>Magnoliopsida</taxon>
        <taxon>eudicotyledons</taxon>
        <taxon>Gunneridae</taxon>
        <taxon>Pentapetalae</taxon>
        <taxon>asterids</taxon>
        <taxon>campanulids</taxon>
        <taxon>Asterales</taxon>
        <taxon>Asteraceae</taxon>
        <taxon>Asteroideae</taxon>
        <taxon>Heliantheae alliance</taxon>
        <taxon>Heliantheae</taxon>
        <taxon>Ambrosia</taxon>
    </lineage>
</organism>
<evidence type="ECO:0000256" key="1">
    <source>
        <dbReference type="ARBA" id="ARBA00022737"/>
    </source>
</evidence>
<name>A0AAD5D452_AMBAR</name>
<dbReference type="Proteomes" id="UP001206925">
    <property type="component" value="Unassembled WGS sequence"/>
</dbReference>
<dbReference type="Pfam" id="PF00626">
    <property type="entry name" value="Gelsolin"/>
    <property type="match status" value="1"/>
</dbReference>
<feature type="non-terminal residue" evidence="3">
    <location>
        <position position="1"/>
    </location>
</feature>
<dbReference type="InterPro" id="IPR007123">
    <property type="entry name" value="Gelsolin-like_dom"/>
</dbReference>
<dbReference type="EMBL" id="JAMZMK010005009">
    <property type="protein sequence ID" value="KAI7753961.1"/>
    <property type="molecule type" value="Genomic_DNA"/>
</dbReference>
<evidence type="ECO:0000313" key="4">
    <source>
        <dbReference type="Proteomes" id="UP001206925"/>
    </source>
</evidence>
<dbReference type="Gene3D" id="3.40.20.10">
    <property type="entry name" value="Severin"/>
    <property type="match status" value="2"/>
</dbReference>
<dbReference type="PANTHER" id="PTHR11977">
    <property type="entry name" value="VILLIN"/>
    <property type="match status" value="1"/>
</dbReference>
<dbReference type="PANTHER" id="PTHR11977:SF138">
    <property type="entry name" value="VILLIN-4"/>
    <property type="match status" value="1"/>
</dbReference>
<dbReference type="FunFam" id="3.40.20.10:FF:000001">
    <property type="entry name" value="Gelsolin"/>
    <property type="match status" value="1"/>
</dbReference>
<dbReference type="SMART" id="SM00262">
    <property type="entry name" value="GEL"/>
    <property type="match status" value="1"/>
</dbReference>
<dbReference type="SUPFAM" id="SSF55753">
    <property type="entry name" value="Actin depolymerizing proteins"/>
    <property type="match status" value="2"/>
</dbReference>
<accession>A0AAD5D452</accession>